<proteinExistence type="predicted"/>
<dbReference type="EMBL" id="GU942933">
    <property type="protein sequence ID" value="ADD61511.1"/>
    <property type="molecule type" value="Genomic_DNA"/>
</dbReference>
<dbReference type="CDD" id="cd12966">
    <property type="entry name" value="CBM-Ec_CBM-Fc"/>
    <property type="match status" value="1"/>
</dbReference>
<sequence length="486" mass="52811">MFNDLILDKMKKVFEYIATLLLLLAVGTSCEEGNDNWKVITAVPTGLYITGDATIYSAAATSSQLTTPAFDNAPEGTNIVGIYTWLKSSGSFTMLEVDSEGNEINYGSGESVATTPAPTYRLTVGGSPFTVAKDGLYYVAFNKADNQLTVIPTDFGIIGDATPQQWNDETAMAGALNEAQATVEYTIKDVTLDKKEMKFRYLHNWGVDIPYQGATVKMHSNMGAVAKGAISEAFSECKGGGDNFTVGKAGIYDVTLKLDLRTGVFSAQAICTAEDTSSATLPEKMFVVGAPWDWKWENAPEMIPVHSHDGMFWGIYYIEAGQGVKFNNEMSWDTGDNFGAENEEPKGYGEYPAGGANLVISTSGYYQIVVICTLSADKKSINRKIVLSEPEPYLIGDAAAGGWDAQLADVDKFKLNAEGEYVSPVCKEGNLRMCVKLENCDWWQTEFNVFDGKILFRGKGNDQDAVKVAAGQTVKLNFKDNTGSIQ</sequence>
<dbReference type="GO" id="GO:2001070">
    <property type="term" value="F:starch binding"/>
    <property type="evidence" value="ECO:0007669"/>
    <property type="project" value="InterPro"/>
</dbReference>
<feature type="domain" description="Outer membrane protein SusF/SusE-like C-terminal" evidence="1">
    <location>
        <begin position="393"/>
        <end position="484"/>
    </location>
</feature>
<name>D9ZDV7_9ZZZZ</name>
<dbReference type="Gene3D" id="2.60.40.3610">
    <property type="match status" value="1"/>
</dbReference>
<reference evidence="2" key="1">
    <citation type="journal article" date="2010" name="Genome Res.">
        <title>Functional metagenomics to mine the human gut microbiome for dietary fiber catabolic enzymes.</title>
        <authorList>
            <person name="Tasse L."/>
            <person name="Bercovici J."/>
            <person name="Pizzut-Serin S."/>
            <person name="Robe P."/>
            <person name="Tap J."/>
            <person name="Klopp C."/>
            <person name="Cantarel B.L."/>
            <person name="Coutinho P.M."/>
            <person name="Henrissat B."/>
            <person name="Leclerc M."/>
            <person name="Dore J."/>
            <person name="Monsan P."/>
            <person name="Remaud-Simeon M."/>
            <person name="Potocki-Veronese G."/>
        </authorList>
    </citation>
    <scope>NUCLEOTIDE SEQUENCE</scope>
</reference>
<dbReference type="CDD" id="cd12965">
    <property type="entry name" value="CBM-Eb_CBM-Fb"/>
    <property type="match status" value="1"/>
</dbReference>
<accession>D9ZDV7</accession>
<evidence type="ECO:0000259" key="1">
    <source>
        <dbReference type="Pfam" id="PF16411"/>
    </source>
</evidence>
<feature type="domain" description="Outer membrane protein SusF/SusE-like C-terminal" evidence="1">
    <location>
        <begin position="284"/>
        <end position="372"/>
    </location>
</feature>
<organism evidence="2">
    <name type="scientific">uncultured organism</name>
    <dbReference type="NCBI Taxonomy" id="155900"/>
    <lineage>
        <taxon>unclassified sequences</taxon>
        <taxon>environmental samples</taxon>
    </lineage>
</organism>
<dbReference type="Gene3D" id="2.60.40.3620">
    <property type="match status" value="3"/>
</dbReference>
<dbReference type="AlphaFoldDB" id="D9ZDV7"/>
<dbReference type="InterPro" id="IPR032187">
    <property type="entry name" value="SusF/SusE-like_C"/>
</dbReference>
<evidence type="ECO:0000313" key="2">
    <source>
        <dbReference type="EMBL" id="ADD61511.1"/>
    </source>
</evidence>
<dbReference type="GO" id="GO:0019867">
    <property type="term" value="C:outer membrane"/>
    <property type="evidence" value="ECO:0007669"/>
    <property type="project" value="InterPro"/>
</dbReference>
<dbReference type="Pfam" id="PF16411">
    <property type="entry name" value="SusF_SusE"/>
    <property type="match status" value="2"/>
</dbReference>
<protein>
    <recommendedName>
        <fullName evidence="1">Outer membrane protein SusF/SusE-like C-terminal domain-containing protein</fullName>
    </recommendedName>
</protein>